<comment type="catalytic activity">
    <reaction evidence="7">
        <text>L-cysteinyl-[prolipoprotein] + a 1,2-diacyl-sn-glycero-3-phospho-(1'-sn-glycerol) = an S-1,2-diacyl-sn-glyceryl-L-cysteinyl-[prolipoprotein] + sn-glycerol 1-phosphate + H(+)</text>
        <dbReference type="Rhea" id="RHEA:56712"/>
        <dbReference type="Rhea" id="RHEA-COMP:14679"/>
        <dbReference type="Rhea" id="RHEA-COMP:14680"/>
        <dbReference type="ChEBI" id="CHEBI:15378"/>
        <dbReference type="ChEBI" id="CHEBI:29950"/>
        <dbReference type="ChEBI" id="CHEBI:57685"/>
        <dbReference type="ChEBI" id="CHEBI:64716"/>
        <dbReference type="ChEBI" id="CHEBI:140658"/>
        <dbReference type="EC" id="2.5.1.145"/>
    </reaction>
</comment>
<evidence type="ECO:0000256" key="6">
    <source>
        <dbReference type="ARBA" id="ARBA00023136"/>
    </source>
</evidence>
<feature type="transmembrane region" description="Helical" evidence="7">
    <location>
        <begin position="135"/>
        <end position="153"/>
    </location>
</feature>
<dbReference type="InterPro" id="IPR001640">
    <property type="entry name" value="Lgt"/>
</dbReference>
<dbReference type="GO" id="GO:0008961">
    <property type="term" value="F:phosphatidylglycerol-prolipoprotein diacylglyceryl transferase activity"/>
    <property type="evidence" value="ECO:0007669"/>
    <property type="project" value="UniProtKB-EC"/>
</dbReference>
<feature type="transmembrane region" description="Helical" evidence="7">
    <location>
        <begin position="227"/>
        <end position="245"/>
    </location>
</feature>
<dbReference type="PANTHER" id="PTHR30589:SF0">
    <property type="entry name" value="PHOSPHATIDYLGLYCEROL--PROLIPOPROTEIN DIACYLGLYCERYL TRANSFERASE"/>
    <property type="match status" value="1"/>
</dbReference>
<evidence type="ECO:0000256" key="2">
    <source>
        <dbReference type="ARBA" id="ARBA00022475"/>
    </source>
</evidence>
<evidence type="ECO:0000313" key="8">
    <source>
        <dbReference type="EMBL" id="MFD2907988.1"/>
    </source>
</evidence>
<evidence type="ECO:0000256" key="1">
    <source>
        <dbReference type="ARBA" id="ARBA00007150"/>
    </source>
</evidence>
<dbReference type="RefSeq" id="WP_379804946.1">
    <property type="nucleotide sequence ID" value="NZ_JBHUOL010000010.1"/>
</dbReference>
<accession>A0ABW5Z6C9</accession>
<feature type="transmembrane region" description="Helical" evidence="7">
    <location>
        <begin position="286"/>
        <end position="309"/>
    </location>
</feature>
<comment type="subcellular location">
    <subcellularLocation>
        <location evidence="7">Cell membrane</location>
        <topology evidence="7">Multi-pass membrane protein</topology>
    </subcellularLocation>
</comment>
<dbReference type="Pfam" id="PF01790">
    <property type="entry name" value="LGT"/>
    <property type="match status" value="1"/>
</dbReference>
<dbReference type="EMBL" id="JBHUOL010000010">
    <property type="protein sequence ID" value="MFD2907988.1"/>
    <property type="molecule type" value="Genomic_DNA"/>
</dbReference>
<dbReference type="NCBIfam" id="TIGR00544">
    <property type="entry name" value="lgt"/>
    <property type="match status" value="1"/>
</dbReference>
<feature type="transmembrane region" description="Helical" evidence="7">
    <location>
        <begin position="57"/>
        <end position="79"/>
    </location>
</feature>
<protein>
    <recommendedName>
        <fullName evidence="7">Phosphatidylglycerol--prolipoprotein diacylglyceryl transferase</fullName>
        <ecNumber evidence="7">2.5.1.145</ecNumber>
    </recommendedName>
</protein>
<keyword evidence="5 7" id="KW-1133">Transmembrane helix</keyword>
<name>A0ABW5Z6C9_9FLAO</name>
<dbReference type="PANTHER" id="PTHR30589">
    <property type="entry name" value="PROLIPOPROTEIN DIACYLGLYCERYL TRANSFERASE"/>
    <property type="match status" value="1"/>
</dbReference>
<evidence type="ECO:0000313" key="9">
    <source>
        <dbReference type="Proteomes" id="UP001597549"/>
    </source>
</evidence>
<reference evidence="9" key="1">
    <citation type="journal article" date="2019" name="Int. J. Syst. Evol. Microbiol.">
        <title>The Global Catalogue of Microorganisms (GCM) 10K type strain sequencing project: providing services to taxonomists for standard genome sequencing and annotation.</title>
        <authorList>
            <consortium name="The Broad Institute Genomics Platform"/>
            <consortium name="The Broad Institute Genome Sequencing Center for Infectious Disease"/>
            <person name="Wu L."/>
            <person name="Ma J."/>
        </authorList>
    </citation>
    <scope>NUCLEOTIDE SEQUENCE [LARGE SCALE GENOMIC DNA]</scope>
    <source>
        <strain evidence="9">KCTC 52644</strain>
    </source>
</reference>
<feature type="transmembrane region" description="Helical" evidence="7">
    <location>
        <begin position="20"/>
        <end position="45"/>
    </location>
</feature>
<dbReference type="EC" id="2.5.1.145" evidence="7"/>
<sequence>MIYALNMVWNPSEGIDFGFFMLRFYSLSWVLAFGLGWYVIKPIFIREHESVDSLDKLFVYTLVATMLGARLGHVLFYQSELFYEDPLSIILPISTRPTLHFTGFAGLASHGAAIGIILTMFYIQKRVIKRSFLWILDRIVIPVSLGAIFIRLGNFVNSEIIGKVTSPDSFLAMKFIRGEDYNGPLGEPAIKAQTQLQDAHQAFTAVANDPQFKTILDTFPYRYPAQLYEAICYVFVFGILMFLYWKTEARNKPGYLFGLFLILLWTIRFVVEFFKDSQGGFEKYPIFNALSTGQWLSIPFIIIGFYFVLKAKEVKPSL</sequence>
<feature type="transmembrane region" description="Helical" evidence="7">
    <location>
        <begin position="99"/>
        <end position="123"/>
    </location>
</feature>
<feature type="binding site" evidence="7">
    <location>
        <position position="151"/>
    </location>
    <ligand>
        <name>a 1,2-diacyl-sn-glycero-3-phospho-(1'-sn-glycerol)</name>
        <dbReference type="ChEBI" id="CHEBI:64716"/>
    </ligand>
</feature>
<evidence type="ECO:0000256" key="7">
    <source>
        <dbReference type="HAMAP-Rule" id="MF_01147"/>
    </source>
</evidence>
<keyword evidence="2 7" id="KW-1003">Cell membrane</keyword>
<comment type="function">
    <text evidence="7">Catalyzes the transfer of the diacylglyceryl group from phosphatidylglycerol to the sulfhydryl group of the N-terminal cysteine of a prolipoprotein, the first step in the formation of mature lipoproteins.</text>
</comment>
<comment type="caution">
    <text evidence="8">The sequence shown here is derived from an EMBL/GenBank/DDBJ whole genome shotgun (WGS) entry which is preliminary data.</text>
</comment>
<keyword evidence="6 7" id="KW-0472">Membrane</keyword>
<keyword evidence="3 7" id="KW-0808">Transferase</keyword>
<feature type="transmembrane region" description="Helical" evidence="7">
    <location>
        <begin position="254"/>
        <end position="274"/>
    </location>
</feature>
<organism evidence="8 9">
    <name type="scientific">Flavobacterium ardleyense</name>
    <dbReference type="NCBI Taxonomy" id="2038737"/>
    <lineage>
        <taxon>Bacteria</taxon>
        <taxon>Pseudomonadati</taxon>
        <taxon>Bacteroidota</taxon>
        <taxon>Flavobacteriia</taxon>
        <taxon>Flavobacteriales</taxon>
        <taxon>Flavobacteriaceae</taxon>
        <taxon>Flavobacterium</taxon>
    </lineage>
</organism>
<dbReference type="Proteomes" id="UP001597549">
    <property type="component" value="Unassembled WGS sequence"/>
</dbReference>
<comment type="pathway">
    <text evidence="7">Protein modification; lipoprotein biosynthesis (diacylglyceryl transfer).</text>
</comment>
<proteinExistence type="inferred from homology"/>
<gene>
    <name evidence="7 8" type="primary">lgt</name>
    <name evidence="8" type="ORF">ACFSX9_04495</name>
</gene>
<keyword evidence="4 7" id="KW-0812">Transmembrane</keyword>
<dbReference type="PROSITE" id="PS01311">
    <property type="entry name" value="LGT"/>
    <property type="match status" value="1"/>
</dbReference>
<keyword evidence="9" id="KW-1185">Reference proteome</keyword>
<evidence type="ECO:0000256" key="4">
    <source>
        <dbReference type="ARBA" id="ARBA00022692"/>
    </source>
</evidence>
<comment type="similarity">
    <text evidence="1 7">Belongs to the Lgt family.</text>
</comment>
<dbReference type="HAMAP" id="MF_01147">
    <property type="entry name" value="Lgt"/>
    <property type="match status" value="1"/>
</dbReference>
<evidence type="ECO:0000256" key="5">
    <source>
        <dbReference type="ARBA" id="ARBA00022989"/>
    </source>
</evidence>
<evidence type="ECO:0000256" key="3">
    <source>
        <dbReference type="ARBA" id="ARBA00022679"/>
    </source>
</evidence>